<name>I1BYQ1_RHIO9</name>
<dbReference type="GO" id="GO:0000463">
    <property type="term" value="P:maturation of LSU-rRNA from tricistronic rRNA transcript (SSU-rRNA, 5.8S rRNA, LSU-rRNA)"/>
    <property type="evidence" value="ECO:0007669"/>
    <property type="project" value="TreeGrafter"/>
</dbReference>
<dbReference type="InterPro" id="IPR021714">
    <property type="entry name" value="URB1_N"/>
</dbReference>
<dbReference type="EMBL" id="CH476735">
    <property type="protein sequence ID" value="EIE81331.1"/>
    <property type="molecule type" value="Genomic_DNA"/>
</dbReference>
<dbReference type="VEuPathDB" id="FungiDB:RO3G_06036"/>
<dbReference type="RefSeq" id="XP_067516727.1">
    <property type="nucleotide sequence ID" value="XM_067660626.1"/>
</dbReference>
<dbReference type="eggNOG" id="KOG1791">
    <property type="taxonomic scope" value="Eukaryota"/>
</dbReference>
<gene>
    <name evidence="4" type="ORF">RO3G_06036</name>
</gene>
<dbReference type="GO" id="GO:0000466">
    <property type="term" value="P:maturation of 5.8S rRNA from tricistronic rRNA transcript (SSU-rRNA, 5.8S rRNA, LSU-rRNA)"/>
    <property type="evidence" value="ECO:0007669"/>
    <property type="project" value="TreeGrafter"/>
</dbReference>
<accession>I1BYQ1</accession>
<dbReference type="Pfam" id="PF26140">
    <property type="entry name" value="HEAT_URB1"/>
    <property type="match status" value="1"/>
</dbReference>
<dbReference type="Pfam" id="PF16201">
    <property type="entry name" value="NopRA1"/>
    <property type="match status" value="1"/>
</dbReference>
<evidence type="ECO:0000259" key="1">
    <source>
        <dbReference type="Pfam" id="PF11707"/>
    </source>
</evidence>
<dbReference type="PANTHER" id="PTHR13500">
    <property type="entry name" value="NUCLEOLAR PRERIBOSOMAL-ASSOCIATED PROTEIN 1"/>
    <property type="match status" value="1"/>
</dbReference>
<dbReference type="InterPro" id="IPR032436">
    <property type="entry name" value="URB1_C"/>
</dbReference>
<reference evidence="4 5" key="1">
    <citation type="journal article" date="2009" name="PLoS Genet.">
        <title>Genomic analysis of the basal lineage fungus Rhizopus oryzae reveals a whole-genome duplication.</title>
        <authorList>
            <person name="Ma L.-J."/>
            <person name="Ibrahim A.S."/>
            <person name="Skory C."/>
            <person name="Grabherr M.G."/>
            <person name="Burger G."/>
            <person name="Butler M."/>
            <person name="Elias M."/>
            <person name="Idnurm A."/>
            <person name="Lang B.F."/>
            <person name="Sone T."/>
            <person name="Abe A."/>
            <person name="Calvo S.E."/>
            <person name="Corrochano L.M."/>
            <person name="Engels R."/>
            <person name="Fu J."/>
            <person name="Hansberg W."/>
            <person name="Kim J.-M."/>
            <person name="Kodira C.D."/>
            <person name="Koehrsen M.J."/>
            <person name="Liu B."/>
            <person name="Miranda-Saavedra D."/>
            <person name="O'Leary S."/>
            <person name="Ortiz-Castellanos L."/>
            <person name="Poulter R."/>
            <person name="Rodriguez-Romero J."/>
            <person name="Ruiz-Herrera J."/>
            <person name="Shen Y.-Q."/>
            <person name="Zeng Q."/>
            <person name="Galagan J."/>
            <person name="Birren B.W."/>
            <person name="Cuomo C.A."/>
            <person name="Wickes B.L."/>
        </authorList>
    </citation>
    <scope>NUCLEOTIDE SEQUENCE [LARGE SCALE GENOMIC DNA]</scope>
    <source>
        <strain evidence="5">RA 99-880 / ATCC MYA-4621 / FGSC 9543 / NRRL 43880</strain>
    </source>
</reference>
<evidence type="ECO:0000259" key="3">
    <source>
        <dbReference type="Pfam" id="PF26140"/>
    </source>
</evidence>
<dbReference type="Proteomes" id="UP000009138">
    <property type="component" value="Unassembled WGS sequence"/>
</dbReference>
<feature type="domain" description="URB1 N-terminal" evidence="1">
    <location>
        <begin position="67"/>
        <end position="389"/>
    </location>
</feature>
<proteinExistence type="predicted"/>
<dbReference type="InterPro" id="IPR059018">
    <property type="entry name" value="HEAT_URB1"/>
</dbReference>
<dbReference type="Pfam" id="PF11707">
    <property type="entry name" value="Npa1"/>
    <property type="match status" value="1"/>
</dbReference>
<dbReference type="InParanoid" id="I1BYQ1"/>
<dbReference type="FunCoup" id="I1BYQ1">
    <property type="interactions" value="125"/>
</dbReference>
<dbReference type="PANTHER" id="PTHR13500:SF0">
    <property type="entry name" value="NUCLEOLAR PRE-RIBOSOMAL-ASSOCIATED PROTEIN 1"/>
    <property type="match status" value="1"/>
</dbReference>
<protein>
    <recommendedName>
        <fullName evidence="6">Nucleolar pre-ribosomal-associated protein 1 C-terminal domain-containing protein</fullName>
    </recommendedName>
</protein>
<evidence type="ECO:0000313" key="4">
    <source>
        <dbReference type="EMBL" id="EIE81331.1"/>
    </source>
</evidence>
<evidence type="ECO:0000259" key="2">
    <source>
        <dbReference type="Pfam" id="PF16201"/>
    </source>
</evidence>
<dbReference type="InterPro" id="IPR039844">
    <property type="entry name" value="URB1"/>
</dbReference>
<feature type="domain" description="URB1 C-terminal" evidence="2">
    <location>
        <begin position="1528"/>
        <end position="1722"/>
    </location>
</feature>
<organism evidence="4 5">
    <name type="scientific">Rhizopus delemar (strain RA 99-880 / ATCC MYA-4621 / FGSC 9543 / NRRL 43880)</name>
    <name type="common">Mucormycosis agent</name>
    <name type="synonym">Rhizopus arrhizus var. delemar</name>
    <dbReference type="NCBI Taxonomy" id="246409"/>
    <lineage>
        <taxon>Eukaryota</taxon>
        <taxon>Fungi</taxon>
        <taxon>Fungi incertae sedis</taxon>
        <taxon>Mucoromycota</taxon>
        <taxon>Mucoromycotina</taxon>
        <taxon>Mucoromycetes</taxon>
        <taxon>Mucorales</taxon>
        <taxon>Mucorineae</taxon>
        <taxon>Rhizopodaceae</taxon>
        <taxon>Rhizopus</taxon>
    </lineage>
</organism>
<evidence type="ECO:0000313" key="5">
    <source>
        <dbReference type="Proteomes" id="UP000009138"/>
    </source>
</evidence>
<evidence type="ECO:0008006" key="6">
    <source>
        <dbReference type="Google" id="ProtNLM"/>
    </source>
</evidence>
<feature type="domain" description="URB1 central HEAT repeat" evidence="3">
    <location>
        <begin position="600"/>
        <end position="748"/>
    </location>
</feature>
<dbReference type="GeneID" id="93613007"/>
<dbReference type="STRING" id="246409.I1BYQ1"/>
<keyword evidence="5" id="KW-1185">Reference proteome</keyword>
<sequence>MNTVQPEEYYKTPKEISEALKVKDLSSLIKGLSKLRLQLNVATKDRVDPTEKQTRPLVEYAQSCTDCHEISNLWDYQASSNIQDLECMLPDIVGLFIKLSKTPIIRSFGTQIIETILQRQMKYIYRGISSLRIPHCQSTFRLLTAMSSFNQAMTRELFSTFNFQTEGFLRASRYRQNKKNNNNKPQQYRYDLRTNYIQFVLTFFQHGDAEIKKQALSVKGLVSALYTHMYEDAYPLVELILNVTYENLILDTAVPRNIKNFFFSSYILEKIAKLYNRFEPEQISAEETAIPADIVHHFLISTCSVPDVGLCIRDNGWYPAQPSLMEEEKSSRIANRVLAKFITTLKPADDMRQQELLLKILGSCPELVQEFWKNSSFTFEARVSSKWLASITVLQKIVSLPVPSLSYGSTGLYSAEPPSADTVLDNILPNAFNRSFSSKGLQHTSPLVRYATMVVLAAAFQKYSKVVLSFERVIKDLESLENKDSSRPKNSENWFQCLQTIREGIRRRTPEIQTIVNLFKQTTNQKETGDVDEEELKMQRQLLQQTSFKLIRYYQELVPETLMETNIDPSHFIPADILSVKPGALIQLLHLFLNMPNFNWTSRSSGSSSTHITVLLTLYLQTPYRHIRNLTGRLLNQTLSDSFMFSHDPEEVQLWLNALPQNYNNDTSMSETQQAILSYLDNCIHRFNRAQYKYTDQLVSLVDKVNKNHILNNHSEYKHPFSPLLLTLRENLDFIKGDKQPAVLYFTSLAPVLLSKQSVPYYLQDLYSTLQQETVEEEKEPSKITRWTQANMARNARICLGIEKIVKKPFSNTDVRGAFSDILGKSYNKPAVAFINPPFKIAKDVQDVSSARKEFVEILEQLPVYELNSCLEDAARFCHDTLGWVSFEPLVEYIRIRHPLVGSLFSYASVQNMKSLDSTEFKYTARFLQCIPFVYLFHDIVILKEYSNDFAVRVVECAIDSLTPYQLSNAISDVYLQIYIAKTQNDLNMLLYLFSVLRKIMIRIEHIDDAHLKDKLGFSVMQHDVLKDIRSEILLDIANLQNIDSVSKDSYYQTIPLAIAFVDIFADESYAQTILDYIVLVDFNQLYTHCNRIGNLVCYENLKKLLIALVHHIYSNFSGTLNIPGKAFENIADIWSTEEKNELSADILLLLESATANENTENGPKRAAIIKLLNTFCQHILEHILVGNQCKINLDLLRSSCISSAVDLSSLILARLDGSLRLTTSVIDLMQISNDMLGDDLDRRQMFNVQVIEYILKRLSAVTDVNTISEDILDETFFGKLSEYVNKIHLKWSFINAEVVRDFILMTIMDNLSNASAIKFLNILVDLVYSKWEKREPLETYIRRILDHADYQKLTEPNMAKLVSRQVPENDNQRIALIELIHTLNKIQPSILANHHGLLDTLLTSYSATTSYTDKLILEVLMSCERHGKVSLLSKMTIWGPGSDKVRQTHMQAGTLLQTNTISNDTLSLIDPAIMKYTFTHFPDLKSGQPTSKSSFPAYDPCFFLPLFANLISSGIIDCRKFIDCNGLGLVMLGMSSTDDNVRRISYQMIDQYYVLLEHARFKEQPSISFVLESFKHSISERSKMDAPPRIPPCVSVCIAHTISILLHPGHYMLPHISKWILQNSTFDFNYIPMFSTLFMSSSPNHKKERLWLLRVLLSSLRTYEDYKIFSRQRIFDVIATFYNSSYADESSRRVIVEILEQATTIPKVATSLVHHKGLLAWIYQSEAFGNSLFPESNFLQALGLSQ</sequence>
<dbReference type="GO" id="GO:0005730">
    <property type="term" value="C:nucleolus"/>
    <property type="evidence" value="ECO:0007669"/>
    <property type="project" value="TreeGrafter"/>
</dbReference>
<dbReference type="OMA" id="VVWVWQS"/>
<dbReference type="OrthoDB" id="72892at2759"/>